<evidence type="ECO:0000259" key="2">
    <source>
        <dbReference type="Pfam" id="PF13472"/>
    </source>
</evidence>
<dbReference type="PANTHER" id="PTHR30383">
    <property type="entry name" value="THIOESTERASE 1/PROTEASE 1/LYSOPHOSPHOLIPASE L1"/>
    <property type="match status" value="1"/>
</dbReference>
<proteinExistence type="predicted"/>
<evidence type="ECO:0000313" key="3">
    <source>
        <dbReference type="EMBL" id="RAK31276.1"/>
    </source>
</evidence>
<dbReference type="EMBL" id="QLMJ01000015">
    <property type="protein sequence ID" value="RAK31276.1"/>
    <property type="molecule type" value="Genomic_DNA"/>
</dbReference>
<dbReference type="CDD" id="cd01833">
    <property type="entry name" value="XynB_like"/>
    <property type="match status" value="1"/>
</dbReference>
<dbReference type="Pfam" id="PF13472">
    <property type="entry name" value="Lipase_GDSL_2"/>
    <property type="match status" value="1"/>
</dbReference>
<dbReference type="AlphaFoldDB" id="A0A327Z4X5"/>
<organism evidence="3 4">
    <name type="scientific">Actinoplanes lutulentus</name>
    <dbReference type="NCBI Taxonomy" id="1287878"/>
    <lineage>
        <taxon>Bacteria</taxon>
        <taxon>Bacillati</taxon>
        <taxon>Actinomycetota</taxon>
        <taxon>Actinomycetes</taxon>
        <taxon>Micromonosporales</taxon>
        <taxon>Micromonosporaceae</taxon>
        <taxon>Actinoplanes</taxon>
    </lineage>
</organism>
<keyword evidence="4" id="KW-1185">Reference proteome</keyword>
<dbReference type="GO" id="GO:0004622">
    <property type="term" value="F:phosphatidylcholine lysophospholipase activity"/>
    <property type="evidence" value="ECO:0007669"/>
    <property type="project" value="TreeGrafter"/>
</dbReference>
<protein>
    <submittedName>
        <fullName evidence="3">Lysophospholipase L1-like esterase</fullName>
    </submittedName>
</protein>
<feature type="signal peptide" evidence="1">
    <location>
        <begin position="1"/>
        <end position="23"/>
    </location>
</feature>
<dbReference type="OrthoDB" id="468550at2"/>
<gene>
    <name evidence="3" type="ORF">B0I29_11582</name>
</gene>
<sequence>MLRGLLAAVVVVSGAQFGAPASAAPASIRIMPLGDSITAGAGAPGREGYRLVLQRRLERAGTAFDFVGSQRGGIGGDPDHEGHGGWTIEQLSERVGDWLDTYAPDVVLLHAGTNNITRGDDPAEVARKLSALVDLILATAPRTRIFVSTVVGTNVLSEMAANHAYNALIPAVVAGKGPRVRLVDQAPVSGLSIYDRHHPNAHGYARMAHSWYEAMRTELGPAWPDEADPDSADLVYLCHHHGSVRVCRWWQRKPAGRGSLTEREVGQRVPCVAGLRVSRDQADRGDPRPDRQ</sequence>
<dbReference type="InterPro" id="IPR051532">
    <property type="entry name" value="Ester_Hydrolysis_Enzymes"/>
</dbReference>
<reference evidence="3 4" key="1">
    <citation type="submission" date="2018-06" db="EMBL/GenBank/DDBJ databases">
        <title>Genomic Encyclopedia of Type Strains, Phase III (KMG-III): the genomes of soil and plant-associated and newly described type strains.</title>
        <authorList>
            <person name="Whitman W."/>
        </authorList>
    </citation>
    <scope>NUCLEOTIDE SEQUENCE [LARGE SCALE GENOMIC DNA]</scope>
    <source>
        <strain evidence="3 4">CGMCC 4.7090</strain>
    </source>
</reference>
<dbReference type="Proteomes" id="UP000249341">
    <property type="component" value="Unassembled WGS sequence"/>
</dbReference>
<dbReference type="InterPro" id="IPR036514">
    <property type="entry name" value="SGNH_hydro_sf"/>
</dbReference>
<feature type="chain" id="PRO_5016271518" evidence="1">
    <location>
        <begin position="24"/>
        <end position="292"/>
    </location>
</feature>
<name>A0A327Z4X5_9ACTN</name>
<dbReference type="PANTHER" id="PTHR30383:SF5">
    <property type="entry name" value="SGNH HYDROLASE-TYPE ESTERASE DOMAIN-CONTAINING PROTEIN"/>
    <property type="match status" value="1"/>
</dbReference>
<feature type="domain" description="SGNH hydrolase-type esterase" evidence="2">
    <location>
        <begin position="33"/>
        <end position="206"/>
    </location>
</feature>
<evidence type="ECO:0000313" key="4">
    <source>
        <dbReference type="Proteomes" id="UP000249341"/>
    </source>
</evidence>
<accession>A0A327Z4X5</accession>
<dbReference type="SUPFAM" id="SSF52266">
    <property type="entry name" value="SGNH hydrolase"/>
    <property type="match status" value="1"/>
</dbReference>
<dbReference type="InterPro" id="IPR013830">
    <property type="entry name" value="SGNH_hydro"/>
</dbReference>
<dbReference type="Gene3D" id="3.40.50.1110">
    <property type="entry name" value="SGNH hydrolase"/>
    <property type="match status" value="1"/>
</dbReference>
<evidence type="ECO:0000256" key="1">
    <source>
        <dbReference type="SAM" id="SignalP"/>
    </source>
</evidence>
<comment type="caution">
    <text evidence="3">The sequence shown here is derived from an EMBL/GenBank/DDBJ whole genome shotgun (WGS) entry which is preliminary data.</text>
</comment>
<dbReference type="RefSeq" id="WP_146616910.1">
    <property type="nucleotide sequence ID" value="NZ_JACHWI010000010.1"/>
</dbReference>
<keyword evidence="1" id="KW-0732">Signal</keyword>